<dbReference type="AlphaFoldDB" id="A0A0E2HC70"/>
<dbReference type="HOGENOM" id="CLU_095615_0_0_9"/>
<dbReference type="PATRIC" id="fig|999408.3.peg.2183"/>
<accession>A0A0E2HC70</accession>
<evidence type="ECO:0000313" key="1">
    <source>
        <dbReference type="EMBL" id="ENZ17265.1"/>
    </source>
</evidence>
<proteinExistence type="predicted"/>
<reference evidence="1 2" key="1">
    <citation type="submission" date="2013-01" db="EMBL/GenBank/DDBJ databases">
        <title>The Genome Sequence of Clostridium clostridioforme 90A8.</title>
        <authorList>
            <consortium name="The Broad Institute Genome Sequencing Platform"/>
            <person name="Earl A."/>
            <person name="Ward D."/>
            <person name="Feldgarden M."/>
            <person name="Gevers D."/>
            <person name="Courvalin P."/>
            <person name="Lambert T."/>
            <person name="Walker B."/>
            <person name="Young S.K."/>
            <person name="Zeng Q."/>
            <person name="Gargeya S."/>
            <person name="Fitzgerald M."/>
            <person name="Haas B."/>
            <person name="Abouelleil A."/>
            <person name="Alvarado L."/>
            <person name="Arachchi H.M."/>
            <person name="Berlin A.M."/>
            <person name="Chapman S.B."/>
            <person name="Dewar J."/>
            <person name="Goldberg J."/>
            <person name="Griggs A."/>
            <person name="Gujja S."/>
            <person name="Hansen M."/>
            <person name="Howarth C."/>
            <person name="Imamovic A."/>
            <person name="Larimer J."/>
            <person name="McCowan C."/>
            <person name="Murphy C."/>
            <person name="Neiman D."/>
            <person name="Pearson M."/>
            <person name="Priest M."/>
            <person name="Roberts A."/>
            <person name="Saif S."/>
            <person name="Shea T."/>
            <person name="Sisk P."/>
            <person name="Sykes S."/>
            <person name="Wortman J."/>
            <person name="Nusbaum C."/>
            <person name="Birren B."/>
        </authorList>
    </citation>
    <scope>NUCLEOTIDE SEQUENCE [LARGE SCALE GENOMIC DNA]</scope>
    <source>
        <strain evidence="1 2">90A8</strain>
    </source>
</reference>
<name>A0A0E2HC70_9FIRM</name>
<gene>
    <name evidence="1" type="ORF">HMPREF1090_02035</name>
</gene>
<sequence length="258" mass="29523">MNISEEQLKELVLRVLSDLEAEKRAECMKDSKQTLYMLCVSPWSERYMEFLKKMEGSDAYDIVPVIPPSWKNMGYEARLRQSVSFGKILYRSGKMPDNLDRAVTLLPVVPRDVLVKTALCISDTYETSWIAECMKQGSRVVLLLTGLEKFSGNEKPAYRKRIMEYYRQVLEFGVEICSTEELSGRAPYEISCEGTDRTMACRTENSTCTLEPDKKKKRVISSSNVEQFVSDGVIYLQPGDIVTDLAKDRAKFLKIVFK</sequence>
<evidence type="ECO:0000313" key="2">
    <source>
        <dbReference type="Proteomes" id="UP000013085"/>
    </source>
</evidence>
<dbReference type="Proteomes" id="UP000013085">
    <property type="component" value="Unassembled WGS sequence"/>
</dbReference>
<evidence type="ECO:0008006" key="3">
    <source>
        <dbReference type="Google" id="ProtNLM"/>
    </source>
</evidence>
<dbReference type="EMBL" id="AGYR01000018">
    <property type="protein sequence ID" value="ENZ17265.1"/>
    <property type="molecule type" value="Genomic_DNA"/>
</dbReference>
<comment type="caution">
    <text evidence="1">The sequence shown here is derived from an EMBL/GenBank/DDBJ whole genome shotgun (WGS) entry which is preliminary data.</text>
</comment>
<organism evidence="1 2">
    <name type="scientific">[Clostridium] clostridioforme 90A8</name>
    <dbReference type="NCBI Taxonomy" id="999408"/>
    <lineage>
        <taxon>Bacteria</taxon>
        <taxon>Bacillati</taxon>
        <taxon>Bacillota</taxon>
        <taxon>Clostridia</taxon>
        <taxon>Lachnospirales</taxon>
        <taxon>Lachnospiraceae</taxon>
        <taxon>Enterocloster</taxon>
    </lineage>
</organism>
<protein>
    <recommendedName>
        <fullName evidence="3">Flavoprotein domain-containing protein</fullName>
    </recommendedName>
</protein>